<dbReference type="GO" id="GO:0003700">
    <property type="term" value="F:DNA-binding transcription factor activity"/>
    <property type="evidence" value="ECO:0007669"/>
    <property type="project" value="InterPro"/>
</dbReference>
<accession>A0A9Q6Z2Y6</accession>
<dbReference type="Proteomes" id="UP000596202">
    <property type="component" value="Chromosome"/>
</dbReference>
<protein>
    <submittedName>
        <fullName evidence="4">AraC family transcriptional regulator</fullName>
    </submittedName>
</protein>
<evidence type="ECO:0000313" key="5">
    <source>
        <dbReference type="Proteomes" id="UP000596202"/>
    </source>
</evidence>
<reference evidence="4 5" key="1">
    <citation type="submission" date="2021-01" db="EMBL/GenBank/DDBJ databases">
        <title>FDA dAtabase for Regulatory Grade micrObial Sequences (FDA-ARGOS): Supporting development and validation of Infectious Disease Dx tests.</title>
        <authorList>
            <person name="Sproer C."/>
            <person name="Gronow S."/>
            <person name="Severitt S."/>
            <person name="Schroder I."/>
            <person name="Tallon L."/>
            <person name="Sadzewicz L."/>
            <person name="Zhao X."/>
            <person name="Boylan J."/>
            <person name="Ott S."/>
            <person name="Bowen H."/>
            <person name="Vavikolanu K."/>
            <person name="Mehta A."/>
            <person name="Aluvathingal J."/>
            <person name="Nadendla S."/>
            <person name="Lowell S."/>
            <person name="Myers T."/>
            <person name="Yan Y."/>
            <person name="Sichtig H."/>
        </authorList>
    </citation>
    <scope>NUCLEOTIDE SEQUENCE [LARGE SCALE GENOMIC DNA]</scope>
    <source>
        <strain evidence="4 5">FDAARGOS_1131</strain>
    </source>
</reference>
<feature type="transmembrane region" description="Helical" evidence="2">
    <location>
        <begin position="142"/>
        <end position="163"/>
    </location>
</feature>
<gene>
    <name evidence="4" type="ORF">I6I88_09870</name>
</gene>
<feature type="transmembrane region" description="Helical" evidence="2">
    <location>
        <begin position="112"/>
        <end position="130"/>
    </location>
</feature>
<keyword evidence="1" id="KW-0238">DNA-binding</keyword>
<keyword evidence="2" id="KW-1133">Transmembrane helix</keyword>
<dbReference type="RefSeq" id="WP_002985391.1">
    <property type="nucleotide sequence ID" value="NZ_CP068108.1"/>
</dbReference>
<dbReference type="Gene3D" id="1.10.10.60">
    <property type="entry name" value="Homeodomain-like"/>
    <property type="match status" value="1"/>
</dbReference>
<dbReference type="EMBL" id="CP068108">
    <property type="protein sequence ID" value="QQT98538.1"/>
    <property type="molecule type" value="Genomic_DNA"/>
</dbReference>
<evidence type="ECO:0000256" key="1">
    <source>
        <dbReference type="ARBA" id="ARBA00023125"/>
    </source>
</evidence>
<dbReference type="PANTHER" id="PTHR43280">
    <property type="entry name" value="ARAC-FAMILY TRANSCRIPTIONAL REGULATOR"/>
    <property type="match status" value="1"/>
</dbReference>
<evidence type="ECO:0000256" key="2">
    <source>
        <dbReference type="SAM" id="Phobius"/>
    </source>
</evidence>
<feature type="transmembrane region" description="Helical" evidence="2">
    <location>
        <begin position="75"/>
        <end position="100"/>
    </location>
</feature>
<feature type="transmembrane region" description="Helical" evidence="2">
    <location>
        <begin position="184"/>
        <end position="201"/>
    </location>
</feature>
<keyword evidence="2" id="KW-0472">Membrane</keyword>
<name>A0A9Q6Z2Y6_MYROD</name>
<dbReference type="InterPro" id="IPR018060">
    <property type="entry name" value="HTH_AraC"/>
</dbReference>
<feature type="transmembrane region" description="Helical" evidence="2">
    <location>
        <begin position="13"/>
        <end position="33"/>
    </location>
</feature>
<dbReference type="PANTHER" id="PTHR43280:SF29">
    <property type="entry name" value="ARAC-FAMILY TRANSCRIPTIONAL REGULATOR"/>
    <property type="match status" value="1"/>
</dbReference>
<keyword evidence="2" id="KW-0812">Transmembrane</keyword>
<dbReference type="AlphaFoldDB" id="A0A9Q6Z2Y6"/>
<organism evidence="4 5">
    <name type="scientific">Myroides odoratus</name>
    <name type="common">Flavobacterium odoratum</name>
    <dbReference type="NCBI Taxonomy" id="256"/>
    <lineage>
        <taxon>Bacteria</taxon>
        <taxon>Pseudomonadati</taxon>
        <taxon>Bacteroidota</taxon>
        <taxon>Flavobacteriia</taxon>
        <taxon>Flavobacteriales</taxon>
        <taxon>Flavobacteriaceae</taxon>
        <taxon>Myroides</taxon>
    </lineage>
</organism>
<proteinExistence type="predicted"/>
<dbReference type="GeneID" id="93527963"/>
<dbReference type="SMART" id="SM00342">
    <property type="entry name" value="HTH_ARAC"/>
    <property type="match status" value="1"/>
</dbReference>
<dbReference type="PROSITE" id="PS01124">
    <property type="entry name" value="HTH_ARAC_FAMILY_2"/>
    <property type="match status" value="1"/>
</dbReference>
<feature type="transmembrane region" description="Helical" evidence="2">
    <location>
        <begin position="207"/>
        <end position="229"/>
    </location>
</feature>
<evidence type="ECO:0000259" key="3">
    <source>
        <dbReference type="PROSITE" id="PS01124"/>
    </source>
</evidence>
<sequence length="384" mass="45711">MINHIKTMDLLKYLLISIPMISAMTCGIIFIIVFHKSLSATENRIRWTLGGYYLLMIFMWLLTNISLEHYKGRLFLVPVFFLLIHLTQVVFYHFICYILPSKEAFNRFHYKLTLVIFIMSIVLVYVLLSTKGYKDLDLYYFFYRYLYIYTSLTMIYYTSLCWVRLYQYNKEQFGFMFHANRLNWIHLLLVLRTIFSILFTFNNHKILFIDVAIILLIPLQHIVVTYNMLQKNIVNKLVSQYRTNVMLPSGQIVTVDNKGAIDNLPVESAYDNTYVESTSLLTQEDILSYFSTDKPYLNKNFKLDDLVKHFSINRTYISKFINVTFHTNVSQFINQWRLKEVDELLQTKPELGLEEIVLLAGFSNYRHYQRSKQIINQNKIDLNQ</sequence>
<dbReference type="OrthoDB" id="1122790at2"/>
<feature type="transmembrane region" description="Helical" evidence="2">
    <location>
        <begin position="45"/>
        <end position="63"/>
    </location>
</feature>
<evidence type="ECO:0000313" key="4">
    <source>
        <dbReference type="EMBL" id="QQT98538.1"/>
    </source>
</evidence>
<dbReference type="GO" id="GO:0043565">
    <property type="term" value="F:sequence-specific DNA binding"/>
    <property type="evidence" value="ECO:0007669"/>
    <property type="project" value="InterPro"/>
</dbReference>
<feature type="domain" description="HTH araC/xylS-type" evidence="3">
    <location>
        <begin position="284"/>
        <end position="370"/>
    </location>
</feature>